<protein>
    <submittedName>
        <fullName evidence="6">Transcriptional regulator</fullName>
    </submittedName>
</protein>
<gene>
    <name evidence="6" type="ORF">GCM10011385_31520</name>
</gene>
<sequence length="330" mass="37412">MDRLRAMELFLSVSRTGSFTATAKQFGVSPTSASRVIADFEDYLKVKLLVRSTRQVILTEAGQEYARQIESILWSINEAESSITAISSVPQGILRVHSRTMFGLGVLTPLIPDFRKEFPEITVELTLSETLVDLRRQNIDIDFRIAPPEEAGLKRRRLFVSERYLVASPELIASMPPIKSPDDINRWPTLAYMLPGGSYVWRFKKDEKLQELEIHPRHIANNGIALLEWARRGEGIALLDDYTLAQDLEDGTLVRLLPDYHVTNTTFEEGIYTTIIDTPLVPTKIRVFLDFVTALVGGGERRFTFREPAVIKEKSNARNKASEDRDNPHP</sequence>
<evidence type="ECO:0000256" key="4">
    <source>
        <dbReference type="ARBA" id="ARBA00023163"/>
    </source>
</evidence>
<dbReference type="InterPro" id="IPR000847">
    <property type="entry name" value="LysR_HTH_N"/>
</dbReference>
<evidence type="ECO:0000256" key="2">
    <source>
        <dbReference type="ARBA" id="ARBA00023015"/>
    </source>
</evidence>
<dbReference type="GO" id="GO:0003700">
    <property type="term" value="F:DNA-binding transcription factor activity"/>
    <property type="evidence" value="ECO:0007669"/>
    <property type="project" value="InterPro"/>
</dbReference>
<dbReference type="CDD" id="cd08422">
    <property type="entry name" value="PBP2_CrgA_like"/>
    <property type="match status" value="1"/>
</dbReference>
<dbReference type="EMBL" id="BMIF01000010">
    <property type="protein sequence ID" value="GGA75182.1"/>
    <property type="molecule type" value="Genomic_DNA"/>
</dbReference>
<dbReference type="InterPro" id="IPR058163">
    <property type="entry name" value="LysR-type_TF_proteobact-type"/>
</dbReference>
<evidence type="ECO:0000313" key="7">
    <source>
        <dbReference type="Proteomes" id="UP000636264"/>
    </source>
</evidence>
<dbReference type="GO" id="GO:0006351">
    <property type="term" value="P:DNA-templated transcription"/>
    <property type="evidence" value="ECO:0007669"/>
    <property type="project" value="TreeGrafter"/>
</dbReference>
<evidence type="ECO:0000313" key="6">
    <source>
        <dbReference type="EMBL" id="GGA75182.1"/>
    </source>
</evidence>
<dbReference type="PROSITE" id="PS50931">
    <property type="entry name" value="HTH_LYSR"/>
    <property type="match status" value="1"/>
</dbReference>
<dbReference type="InterPro" id="IPR036388">
    <property type="entry name" value="WH-like_DNA-bd_sf"/>
</dbReference>
<keyword evidence="2" id="KW-0805">Transcription regulation</keyword>
<dbReference type="Pfam" id="PF00126">
    <property type="entry name" value="HTH_1"/>
    <property type="match status" value="1"/>
</dbReference>
<keyword evidence="4" id="KW-0804">Transcription</keyword>
<feature type="domain" description="HTH lysR-type" evidence="5">
    <location>
        <begin position="1"/>
        <end position="59"/>
    </location>
</feature>
<dbReference type="Gene3D" id="1.10.10.10">
    <property type="entry name" value="Winged helix-like DNA-binding domain superfamily/Winged helix DNA-binding domain"/>
    <property type="match status" value="1"/>
</dbReference>
<comment type="similarity">
    <text evidence="1">Belongs to the LysR transcriptional regulatory family.</text>
</comment>
<dbReference type="InterPro" id="IPR036390">
    <property type="entry name" value="WH_DNA-bd_sf"/>
</dbReference>
<reference evidence="6" key="1">
    <citation type="journal article" date="2014" name="Int. J. Syst. Evol. Microbiol.">
        <title>Complete genome sequence of Corynebacterium casei LMG S-19264T (=DSM 44701T), isolated from a smear-ripened cheese.</title>
        <authorList>
            <consortium name="US DOE Joint Genome Institute (JGI-PGF)"/>
            <person name="Walter F."/>
            <person name="Albersmeier A."/>
            <person name="Kalinowski J."/>
            <person name="Ruckert C."/>
        </authorList>
    </citation>
    <scope>NUCLEOTIDE SEQUENCE</scope>
    <source>
        <strain evidence="6">CGMCC 1.15320</strain>
    </source>
</reference>
<dbReference type="GO" id="GO:0043565">
    <property type="term" value="F:sequence-specific DNA binding"/>
    <property type="evidence" value="ECO:0007669"/>
    <property type="project" value="TreeGrafter"/>
</dbReference>
<dbReference type="PANTHER" id="PTHR30537:SF5">
    <property type="entry name" value="HTH-TYPE TRANSCRIPTIONAL ACTIVATOR TTDR-RELATED"/>
    <property type="match status" value="1"/>
</dbReference>
<dbReference type="InterPro" id="IPR005119">
    <property type="entry name" value="LysR_subst-bd"/>
</dbReference>
<evidence type="ECO:0000259" key="5">
    <source>
        <dbReference type="PROSITE" id="PS50931"/>
    </source>
</evidence>
<dbReference type="SUPFAM" id="SSF53850">
    <property type="entry name" value="Periplasmic binding protein-like II"/>
    <property type="match status" value="1"/>
</dbReference>
<dbReference type="Gene3D" id="3.40.190.290">
    <property type="match status" value="1"/>
</dbReference>
<dbReference type="Pfam" id="PF03466">
    <property type="entry name" value="LysR_substrate"/>
    <property type="match status" value="1"/>
</dbReference>
<dbReference type="RefSeq" id="WP_188722059.1">
    <property type="nucleotide sequence ID" value="NZ_BMIF01000010.1"/>
</dbReference>
<comment type="caution">
    <text evidence="6">The sequence shown here is derived from an EMBL/GenBank/DDBJ whole genome shotgun (WGS) entry which is preliminary data.</text>
</comment>
<organism evidence="6 7">
    <name type="scientific">Nitratireductor aestuarii</name>
    <dbReference type="NCBI Taxonomy" id="1735103"/>
    <lineage>
        <taxon>Bacteria</taxon>
        <taxon>Pseudomonadati</taxon>
        <taxon>Pseudomonadota</taxon>
        <taxon>Alphaproteobacteria</taxon>
        <taxon>Hyphomicrobiales</taxon>
        <taxon>Phyllobacteriaceae</taxon>
        <taxon>Nitratireductor</taxon>
    </lineage>
</organism>
<dbReference type="PANTHER" id="PTHR30537">
    <property type="entry name" value="HTH-TYPE TRANSCRIPTIONAL REGULATOR"/>
    <property type="match status" value="1"/>
</dbReference>
<proteinExistence type="inferred from homology"/>
<keyword evidence="7" id="KW-1185">Reference proteome</keyword>
<dbReference type="SUPFAM" id="SSF46785">
    <property type="entry name" value="Winged helix' DNA-binding domain"/>
    <property type="match status" value="1"/>
</dbReference>
<accession>A0A916S0B0</accession>
<evidence type="ECO:0000256" key="3">
    <source>
        <dbReference type="ARBA" id="ARBA00023125"/>
    </source>
</evidence>
<dbReference type="Proteomes" id="UP000636264">
    <property type="component" value="Unassembled WGS sequence"/>
</dbReference>
<keyword evidence="3" id="KW-0238">DNA-binding</keyword>
<dbReference type="AlphaFoldDB" id="A0A916S0B0"/>
<dbReference type="FunFam" id="1.10.10.10:FF:000001">
    <property type="entry name" value="LysR family transcriptional regulator"/>
    <property type="match status" value="1"/>
</dbReference>
<reference evidence="6" key="2">
    <citation type="submission" date="2020-09" db="EMBL/GenBank/DDBJ databases">
        <authorList>
            <person name="Sun Q."/>
            <person name="Zhou Y."/>
        </authorList>
    </citation>
    <scope>NUCLEOTIDE SEQUENCE</scope>
    <source>
        <strain evidence="6">CGMCC 1.15320</strain>
    </source>
</reference>
<name>A0A916S0B0_9HYPH</name>
<evidence type="ECO:0000256" key="1">
    <source>
        <dbReference type="ARBA" id="ARBA00009437"/>
    </source>
</evidence>